<organism evidence="1 2">
    <name type="scientific">Racocetra persica</name>
    <dbReference type="NCBI Taxonomy" id="160502"/>
    <lineage>
        <taxon>Eukaryota</taxon>
        <taxon>Fungi</taxon>
        <taxon>Fungi incertae sedis</taxon>
        <taxon>Mucoromycota</taxon>
        <taxon>Glomeromycotina</taxon>
        <taxon>Glomeromycetes</taxon>
        <taxon>Diversisporales</taxon>
        <taxon>Gigasporaceae</taxon>
        <taxon>Racocetra</taxon>
    </lineage>
</organism>
<reference evidence="1" key="1">
    <citation type="submission" date="2021-06" db="EMBL/GenBank/DDBJ databases">
        <authorList>
            <person name="Kallberg Y."/>
            <person name="Tangrot J."/>
            <person name="Rosling A."/>
        </authorList>
    </citation>
    <scope>NUCLEOTIDE SEQUENCE</scope>
    <source>
        <strain evidence="1">MA461A</strain>
    </source>
</reference>
<accession>A0ACA9SP51</accession>
<gene>
    <name evidence="1" type="ORF">RPERSI_LOCUS32831</name>
</gene>
<feature type="non-terminal residue" evidence="1">
    <location>
        <position position="1"/>
    </location>
</feature>
<dbReference type="EMBL" id="CAJVQC010138965">
    <property type="protein sequence ID" value="CAG8843582.1"/>
    <property type="molecule type" value="Genomic_DNA"/>
</dbReference>
<sequence length="41" mass="4636">KEVRANGAIALDTKEQALQRAREMKNEVENGHVVVHDEHGR</sequence>
<proteinExistence type="predicted"/>
<feature type="non-terminal residue" evidence="1">
    <location>
        <position position="41"/>
    </location>
</feature>
<dbReference type="Proteomes" id="UP000789920">
    <property type="component" value="Unassembled WGS sequence"/>
</dbReference>
<name>A0ACA9SP51_9GLOM</name>
<evidence type="ECO:0000313" key="2">
    <source>
        <dbReference type="Proteomes" id="UP000789920"/>
    </source>
</evidence>
<keyword evidence="2" id="KW-1185">Reference proteome</keyword>
<evidence type="ECO:0000313" key="1">
    <source>
        <dbReference type="EMBL" id="CAG8843582.1"/>
    </source>
</evidence>
<comment type="caution">
    <text evidence="1">The sequence shown here is derived from an EMBL/GenBank/DDBJ whole genome shotgun (WGS) entry which is preliminary data.</text>
</comment>
<protein>
    <submittedName>
        <fullName evidence="1">14794_t:CDS:1</fullName>
    </submittedName>
</protein>